<evidence type="ECO:0000313" key="8">
    <source>
        <dbReference type="EMBL" id="MBB6732400.1"/>
    </source>
</evidence>
<feature type="domain" description="Solute-binding protein family 3/N-terminal" evidence="6">
    <location>
        <begin position="66"/>
        <end position="289"/>
    </location>
</feature>
<dbReference type="GO" id="GO:0006865">
    <property type="term" value="P:amino acid transport"/>
    <property type="evidence" value="ECO:0007669"/>
    <property type="project" value="TreeGrafter"/>
</dbReference>
<evidence type="ECO:0000313" key="9">
    <source>
        <dbReference type="Proteomes" id="UP000564644"/>
    </source>
</evidence>
<dbReference type="RefSeq" id="WP_185130073.1">
    <property type="nucleotide sequence ID" value="NZ_JACJVO010000020.1"/>
</dbReference>
<evidence type="ECO:0000256" key="3">
    <source>
        <dbReference type="ARBA" id="ARBA00022729"/>
    </source>
</evidence>
<keyword evidence="2" id="KW-0813">Transport</keyword>
<dbReference type="PANTHER" id="PTHR30085">
    <property type="entry name" value="AMINO ACID ABC TRANSPORTER PERMEASE"/>
    <property type="match status" value="1"/>
</dbReference>
<dbReference type="InterPro" id="IPR001638">
    <property type="entry name" value="Solute-binding_3/MltF_N"/>
</dbReference>
<keyword evidence="3" id="KW-0732">Signal</keyword>
<gene>
    <name evidence="8" type="ORF">H7C18_15880</name>
</gene>
<keyword evidence="9" id="KW-1185">Reference proteome</keyword>
<comment type="caution">
    <text evidence="8">The sequence shown here is derived from an EMBL/GenBank/DDBJ whole genome shotgun (WGS) entry which is preliminary data.</text>
</comment>
<dbReference type="SMART" id="SM00062">
    <property type="entry name" value="PBPb"/>
    <property type="match status" value="1"/>
</dbReference>
<evidence type="ECO:0000256" key="5">
    <source>
        <dbReference type="SAM" id="MobiDB-lite"/>
    </source>
</evidence>
<dbReference type="InterPro" id="IPR051455">
    <property type="entry name" value="Bact_solute-bind_prot3"/>
</dbReference>
<dbReference type="EMBL" id="JACJVO010000020">
    <property type="protein sequence ID" value="MBB6732400.1"/>
    <property type="molecule type" value="Genomic_DNA"/>
</dbReference>
<evidence type="ECO:0000256" key="4">
    <source>
        <dbReference type="RuleBase" id="RU003744"/>
    </source>
</evidence>
<evidence type="ECO:0000256" key="1">
    <source>
        <dbReference type="ARBA" id="ARBA00010333"/>
    </source>
</evidence>
<accession>A0A7X0VWE3</accession>
<dbReference type="SMART" id="SM00079">
    <property type="entry name" value="PBPe"/>
    <property type="match status" value="1"/>
</dbReference>
<evidence type="ECO:0000259" key="6">
    <source>
        <dbReference type="SMART" id="SM00062"/>
    </source>
</evidence>
<organism evidence="8 9">
    <name type="scientific">Cohnella zeiphila</name>
    <dbReference type="NCBI Taxonomy" id="2761120"/>
    <lineage>
        <taxon>Bacteria</taxon>
        <taxon>Bacillati</taxon>
        <taxon>Bacillota</taxon>
        <taxon>Bacilli</taxon>
        <taxon>Bacillales</taxon>
        <taxon>Paenibacillaceae</taxon>
        <taxon>Cohnella</taxon>
    </lineage>
</organism>
<feature type="compositionally biased region" description="Low complexity" evidence="5">
    <location>
        <begin position="34"/>
        <end position="57"/>
    </location>
</feature>
<dbReference type="PROSITE" id="PS01039">
    <property type="entry name" value="SBP_BACTERIAL_3"/>
    <property type="match status" value="1"/>
</dbReference>
<dbReference type="InterPro" id="IPR018313">
    <property type="entry name" value="SBP_3_CS"/>
</dbReference>
<dbReference type="Gene3D" id="3.40.190.10">
    <property type="entry name" value="Periplasmic binding protein-like II"/>
    <property type="match status" value="2"/>
</dbReference>
<dbReference type="Pfam" id="PF00497">
    <property type="entry name" value="SBP_bac_3"/>
    <property type="match status" value="1"/>
</dbReference>
<dbReference type="PANTHER" id="PTHR30085:SF6">
    <property type="entry name" value="ABC TRANSPORTER GLUTAMINE-BINDING PROTEIN GLNH"/>
    <property type="match status" value="1"/>
</dbReference>
<dbReference type="CDD" id="cd13690">
    <property type="entry name" value="PBP2_GluB"/>
    <property type="match status" value="1"/>
</dbReference>
<feature type="domain" description="Ionotropic glutamate receptor C-terminal" evidence="7">
    <location>
        <begin position="66"/>
        <end position="288"/>
    </location>
</feature>
<dbReference type="InterPro" id="IPR001320">
    <property type="entry name" value="Iontro_rcpt_C"/>
</dbReference>
<dbReference type="GO" id="GO:0016020">
    <property type="term" value="C:membrane"/>
    <property type="evidence" value="ECO:0007669"/>
    <property type="project" value="InterPro"/>
</dbReference>
<sequence>MRKRRWLAVGVAVLVITVLTLAGCGKKEENNTKGASPSSSPSASSASSGTAAGGTPTLDAIKNRGKLVVGVKFDTRLFGLKDPATGKVEGFDIDIAKGLAKELLGDESKVELKEVTSKTRIPMINNGDIDLIIATMTITEDRKKEVDFSDVYFKAGQSLLVKKGSPIQSIDDIKKGTKVIGVKGSTSVLNIAEKAPDATVLEFDNYQDAFTALKAGQGDALTTDNAILYGMASQDPNYEVVGGTFTDEPYGIAVKKGNADLVAFVNDYLKKLHDSGEYDKLYEKWIGETPIQQ</sequence>
<dbReference type="AlphaFoldDB" id="A0A7X0VWE3"/>
<comment type="similarity">
    <text evidence="1 4">Belongs to the bacterial solute-binding protein 3 family.</text>
</comment>
<dbReference type="Proteomes" id="UP000564644">
    <property type="component" value="Unassembled WGS sequence"/>
</dbReference>
<name>A0A7X0VWE3_9BACL</name>
<proteinExistence type="inferred from homology"/>
<dbReference type="GO" id="GO:0005576">
    <property type="term" value="C:extracellular region"/>
    <property type="evidence" value="ECO:0007669"/>
    <property type="project" value="TreeGrafter"/>
</dbReference>
<evidence type="ECO:0000259" key="7">
    <source>
        <dbReference type="SMART" id="SM00079"/>
    </source>
</evidence>
<dbReference type="SUPFAM" id="SSF53850">
    <property type="entry name" value="Periplasmic binding protein-like II"/>
    <property type="match status" value="1"/>
</dbReference>
<protein>
    <submittedName>
        <fullName evidence="8">Glutamate ABC transporter substrate-binding protein</fullName>
    </submittedName>
</protein>
<evidence type="ECO:0000256" key="2">
    <source>
        <dbReference type="ARBA" id="ARBA00022448"/>
    </source>
</evidence>
<dbReference type="PROSITE" id="PS51257">
    <property type="entry name" value="PROKAR_LIPOPROTEIN"/>
    <property type="match status" value="1"/>
</dbReference>
<feature type="region of interest" description="Disordered" evidence="5">
    <location>
        <begin position="27"/>
        <end position="57"/>
    </location>
</feature>
<reference evidence="8 9" key="1">
    <citation type="submission" date="2020-08" db="EMBL/GenBank/DDBJ databases">
        <title>Cohnella phylogeny.</title>
        <authorList>
            <person name="Dunlap C."/>
        </authorList>
    </citation>
    <scope>NUCLEOTIDE SEQUENCE [LARGE SCALE GENOMIC DNA]</scope>
    <source>
        <strain evidence="8 9">CBP 2801</strain>
    </source>
</reference>
<dbReference type="GO" id="GO:0030288">
    <property type="term" value="C:outer membrane-bounded periplasmic space"/>
    <property type="evidence" value="ECO:0007669"/>
    <property type="project" value="TreeGrafter"/>
</dbReference>
<dbReference type="GO" id="GO:0015276">
    <property type="term" value="F:ligand-gated monoatomic ion channel activity"/>
    <property type="evidence" value="ECO:0007669"/>
    <property type="project" value="InterPro"/>
</dbReference>